<evidence type="ECO:0000256" key="7">
    <source>
        <dbReference type="ARBA" id="ARBA00023277"/>
    </source>
</evidence>
<evidence type="ECO:0000256" key="8">
    <source>
        <dbReference type="ARBA" id="ARBA00023295"/>
    </source>
</evidence>
<evidence type="ECO:0000256" key="2">
    <source>
        <dbReference type="ARBA" id="ARBA00006188"/>
    </source>
</evidence>
<dbReference type="CDD" id="cd11060">
    <property type="entry name" value="CYP57A1-like"/>
    <property type="match status" value="1"/>
</dbReference>
<reference evidence="14" key="1">
    <citation type="submission" date="2020-03" db="EMBL/GenBank/DDBJ databases">
        <authorList>
            <person name="He L."/>
        </authorList>
    </citation>
    <scope>NUCLEOTIDE SEQUENCE</scope>
    <source>
        <strain evidence="14">CkLH20</strain>
    </source>
</reference>
<keyword evidence="8" id="KW-0326">Glycosidase</keyword>
<evidence type="ECO:0000313" key="14">
    <source>
        <dbReference type="EMBL" id="KAF9870096.1"/>
    </source>
</evidence>
<dbReference type="InterPro" id="IPR013783">
    <property type="entry name" value="Ig-like_fold"/>
</dbReference>
<feature type="domain" description="CBM20" evidence="13">
    <location>
        <begin position="987"/>
        <end position="1095"/>
    </location>
</feature>
<evidence type="ECO:0000256" key="11">
    <source>
        <dbReference type="ARBA" id="ARBA00033473"/>
    </source>
</evidence>
<dbReference type="InterPro" id="IPR001128">
    <property type="entry name" value="Cyt_P450"/>
</dbReference>
<dbReference type="AlphaFoldDB" id="A0A9P6HXI0"/>
<feature type="transmembrane region" description="Helical" evidence="12">
    <location>
        <begin position="12"/>
        <end position="31"/>
    </location>
</feature>
<evidence type="ECO:0000313" key="15">
    <source>
        <dbReference type="Proteomes" id="UP000781932"/>
    </source>
</evidence>
<keyword evidence="15" id="KW-1185">Reference proteome</keyword>
<keyword evidence="12" id="KW-0812">Transmembrane</keyword>
<evidence type="ECO:0000256" key="12">
    <source>
        <dbReference type="SAM" id="Phobius"/>
    </source>
</evidence>
<dbReference type="InterPro" id="IPR000165">
    <property type="entry name" value="Glucoamylase"/>
</dbReference>
<proteinExistence type="inferred from homology"/>
<dbReference type="OrthoDB" id="6123450at2759"/>
<keyword evidence="12" id="KW-1133">Transmembrane helix</keyword>
<dbReference type="Pfam" id="PF00067">
    <property type="entry name" value="p450"/>
    <property type="match status" value="1"/>
</dbReference>
<protein>
    <recommendedName>
        <fullName evidence="3">glucan 1,4-alpha-glucosidase</fullName>
        <ecNumber evidence="3">3.2.1.3</ecNumber>
    </recommendedName>
    <alternativeName>
        <fullName evidence="11">1,4-alpha-D-glucan glucohydrolase</fullName>
    </alternativeName>
    <alternativeName>
        <fullName evidence="10">Glucan 1,4-alpha-glucosidase</fullName>
    </alternativeName>
</protein>
<reference evidence="14" key="2">
    <citation type="submission" date="2020-11" db="EMBL/GenBank/DDBJ databases">
        <title>Whole genome sequencing of Colletotrichum sp.</title>
        <authorList>
            <person name="Li H."/>
        </authorList>
    </citation>
    <scope>NUCLEOTIDE SEQUENCE</scope>
    <source>
        <strain evidence="14">CkLH20</strain>
    </source>
</reference>
<evidence type="ECO:0000259" key="13">
    <source>
        <dbReference type="PROSITE" id="PS51166"/>
    </source>
</evidence>
<dbReference type="GO" id="GO:0000324">
    <property type="term" value="C:fungal-type vacuole"/>
    <property type="evidence" value="ECO:0007669"/>
    <property type="project" value="TreeGrafter"/>
</dbReference>
<dbReference type="GO" id="GO:0005506">
    <property type="term" value="F:iron ion binding"/>
    <property type="evidence" value="ECO:0007669"/>
    <property type="project" value="InterPro"/>
</dbReference>
<dbReference type="FunFam" id="1.50.10.10:FF:000018">
    <property type="entry name" value="Glucoamylase"/>
    <property type="match status" value="1"/>
</dbReference>
<dbReference type="PANTHER" id="PTHR31616:SF12">
    <property type="entry name" value="GLUCOAMYLASE"/>
    <property type="match status" value="1"/>
</dbReference>
<gene>
    <name evidence="14" type="ORF">CkaCkLH20_12455</name>
</gene>
<dbReference type="EMBL" id="JAATWM020000059">
    <property type="protein sequence ID" value="KAF9870096.1"/>
    <property type="molecule type" value="Genomic_DNA"/>
</dbReference>
<dbReference type="GO" id="GO:0004339">
    <property type="term" value="F:glucan 1,4-alpha-glucosidase activity"/>
    <property type="evidence" value="ECO:0007669"/>
    <property type="project" value="UniProtKB-EC"/>
</dbReference>
<evidence type="ECO:0000256" key="4">
    <source>
        <dbReference type="ARBA" id="ARBA00022729"/>
    </source>
</evidence>
<dbReference type="InterPro" id="IPR008928">
    <property type="entry name" value="6-hairpin_glycosidase_sf"/>
</dbReference>
<organism evidence="14 15">
    <name type="scientific">Colletotrichum karsti</name>
    <dbReference type="NCBI Taxonomy" id="1095194"/>
    <lineage>
        <taxon>Eukaryota</taxon>
        <taxon>Fungi</taxon>
        <taxon>Dikarya</taxon>
        <taxon>Ascomycota</taxon>
        <taxon>Pezizomycotina</taxon>
        <taxon>Sordariomycetes</taxon>
        <taxon>Hypocreomycetidae</taxon>
        <taxon>Glomerellales</taxon>
        <taxon>Glomerellaceae</taxon>
        <taxon>Colletotrichum</taxon>
        <taxon>Colletotrichum boninense species complex</taxon>
    </lineage>
</organism>
<dbReference type="PRINTS" id="PR00736">
    <property type="entry name" value="GLHYDRLASE15"/>
</dbReference>
<comment type="similarity">
    <text evidence="2">Belongs to the glycosyl hydrolase 15 family.</text>
</comment>
<evidence type="ECO:0000256" key="6">
    <source>
        <dbReference type="ARBA" id="ARBA00023180"/>
    </source>
</evidence>
<keyword evidence="4" id="KW-0732">Signal</keyword>
<dbReference type="Pfam" id="PF00723">
    <property type="entry name" value="Glyco_hydro_15"/>
    <property type="match status" value="1"/>
</dbReference>
<dbReference type="Pfam" id="PF00686">
    <property type="entry name" value="CBM_20"/>
    <property type="match status" value="1"/>
</dbReference>
<evidence type="ECO:0000256" key="1">
    <source>
        <dbReference type="ARBA" id="ARBA00001863"/>
    </source>
</evidence>
<dbReference type="InterPro" id="IPR013784">
    <property type="entry name" value="Carb-bd-like_fold"/>
</dbReference>
<evidence type="ECO:0000256" key="9">
    <source>
        <dbReference type="ARBA" id="ARBA00023326"/>
    </source>
</evidence>
<dbReference type="GO" id="GO:0004497">
    <property type="term" value="F:monooxygenase activity"/>
    <property type="evidence" value="ECO:0007669"/>
    <property type="project" value="InterPro"/>
</dbReference>
<dbReference type="GO" id="GO:0000272">
    <property type="term" value="P:polysaccharide catabolic process"/>
    <property type="evidence" value="ECO:0007669"/>
    <property type="project" value="UniProtKB-KW"/>
</dbReference>
<evidence type="ECO:0000256" key="5">
    <source>
        <dbReference type="ARBA" id="ARBA00022801"/>
    </source>
</evidence>
<evidence type="ECO:0000256" key="10">
    <source>
        <dbReference type="ARBA" id="ARBA00033442"/>
    </source>
</evidence>
<dbReference type="EC" id="3.2.1.3" evidence="3"/>
<keyword evidence="5" id="KW-0378">Hydrolase</keyword>
<evidence type="ECO:0000256" key="3">
    <source>
        <dbReference type="ARBA" id="ARBA00012593"/>
    </source>
</evidence>
<dbReference type="Proteomes" id="UP000781932">
    <property type="component" value="Unassembled WGS sequence"/>
</dbReference>
<dbReference type="InterPro" id="IPR046966">
    <property type="entry name" value="Glucoamylase_active_site"/>
</dbReference>
<dbReference type="InterPro" id="IPR011613">
    <property type="entry name" value="GH15-like"/>
</dbReference>
<dbReference type="SUPFAM" id="SSF49452">
    <property type="entry name" value="Starch-binding domain-like"/>
    <property type="match status" value="1"/>
</dbReference>
<sequence>MASFKEFSGRIQNPLLLTFAALFIYLAVLSYRSWNRLRHIPGPPGAAFTKWWMLRNTLGGQMHLALKRACDDYGPVVRIGPNDLVTNDSELLRRMWAVRSPYRKGAFYDAVKFDPTRDNLISMRNDHDHSELRAKMAIGYSGKENEGLESAIDRQIQAFVRLIEDKKIQYLTLDIITSLAFGYHFGYVEQDADVHRYIQMTEESMPVMMILGVFPSLARLLQSPLFRRAMPSEHDRVGFGQFINVAKKVVAERLMSDKTAKQRDMLGSFLAHGLTREEAEGETLVQIMAGSDTTATAMRTTMLYLMTSPSCYSRLAKEVRDAAQAGAISSPITNQESGGLRYLQAVIKEGLRIFPPVTGLMSTTVPKGGDYMHGMSIPEGTDIGWTAFGVLRSKAVYGPDADVFRPERWLDAGEDQLKAMTAQWELVFKYGKWQCLGKTVALLELNKVFVELLRRFDFALTDPTKAWDSFSAGIFIQSNLWRLPAATTNSGMMALRSGFLLLAGVVASAVAADLDDFISRQRSFALQSALNNIGPDGSMVEGAAAGIVVASPSKSDPDYFYTWTRDAALTMKMIVDEFIFGKEELQVYIEDYYRSQAVLQTVTNPSGSFLPSGRGLGEAKYTVDGARFNGAWGRPQRDGPALRAIALITYSRWLVENGQESKAKDIIWPIIANDLSYVGQYWNSTGFDLWEEVSGSSFFTTQNQYRSLIEGAALAKSLGVDCTGCELAPDVLCFLQTYWNGEYYTANINTQTQRSGKDANVMLGSISVFDITASCEDPSIQPCHSRALANFKVWVDAFRNASLYPINDGVAKDKGVALGRYTEDIYYNGNPWYLITLGAAEFLYGAVAQWNAHGEIKVDATALPFFADLYPSLKEGTYQKRSNVSGDYASIVNAVTAYADSFVSVARQYTPSNGSMSEQFDKAPPGAPLSASDLTWSYAAFVTMAERRAGQYPPSWVPASSEVPSTCVASSTTGVYVPAIAAGAPNVTGSCTVPVSFLVNATTYYGEDLYVLGDIADLGSWNVENAQPMTASGYTAERPLWNVDVELPGGQNVSYVYVRRQNCNQGYIYETTNRTLTVPACNSTQVSATDDAWEGPLGSSGNC</sequence>
<dbReference type="InterPro" id="IPR012341">
    <property type="entry name" value="6hp_glycosidase-like_sf"/>
</dbReference>
<name>A0A9P6HXI0_9PEZI</name>
<keyword evidence="7" id="KW-0119">Carbohydrate metabolism</keyword>
<dbReference type="GO" id="GO:0020037">
    <property type="term" value="F:heme binding"/>
    <property type="evidence" value="ECO:0007669"/>
    <property type="project" value="InterPro"/>
</dbReference>
<dbReference type="PROSITE" id="PS00820">
    <property type="entry name" value="GLUCOAMYLASE"/>
    <property type="match status" value="1"/>
</dbReference>
<dbReference type="SUPFAM" id="SSF48264">
    <property type="entry name" value="Cytochrome P450"/>
    <property type="match status" value="1"/>
</dbReference>
<dbReference type="PROSITE" id="PS51166">
    <property type="entry name" value="CBM20"/>
    <property type="match status" value="1"/>
</dbReference>
<keyword evidence="6" id="KW-0325">Glycoprotein</keyword>
<comment type="catalytic activity">
    <reaction evidence="1">
        <text>Hydrolysis of terminal (1-&gt;4)-linked alpha-D-glucose residues successively from non-reducing ends of the chains with release of beta-D-glucose.</text>
        <dbReference type="EC" id="3.2.1.3"/>
    </reaction>
</comment>
<dbReference type="GeneID" id="62168242"/>
<keyword evidence="9" id="KW-0624">Polysaccharide degradation</keyword>
<comment type="caution">
    <text evidence="14">The sequence shown here is derived from an EMBL/GenBank/DDBJ whole genome shotgun (WGS) entry which is preliminary data.</text>
</comment>
<dbReference type="InterPro" id="IPR036396">
    <property type="entry name" value="Cyt_P450_sf"/>
</dbReference>
<accession>A0A9P6HXI0</accession>
<dbReference type="SMART" id="SM01065">
    <property type="entry name" value="CBM_2"/>
    <property type="match status" value="1"/>
</dbReference>
<dbReference type="RefSeq" id="XP_038739557.1">
    <property type="nucleotide sequence ID" value="XM_038895168.1"/>
</dbReference>
<dbReference type="InterPro" id="IPR002044">
    <property type="entry name" value="CBM20"/>
</dbReference>
<dbReference type="Gene3D" id="1.10.630.10">
    <property type="entry name" value="Cytochrome P450"/>
    <property type="match status" value="1"/>
</dbReference>
<dbReference type="GO" id="GO:0016705">
    <property type="term" value="F:oxidoreductase activity, acting on paired donors, with incorporation or reduction of molecular oxygen"/>
    <property type="evidence" value="ECO:0007669"/>
    <property type="project" value="InterPro"/>
</dbReference>
<dbReference type="GO" id="GO:2001070">
    <property type="term" value="F:starch binding"/>
    <property type="evidence" value="ECO:0007669"/>
    <property type="project" value="InterPro"/>
</dbReference>
<keyword evidence="12" id="KW-0472">Membrane</keyword>
<dbReference type="PANTHER" id="PTHR31616">
    <property type="entry name" value="TREHALASE"/>
    <property type="match status" value="1"/>
</dbReference>
<dbReference type="SUPFAM" id="SSF48208">
    <property type="entry name" value="Six-hairpin glycosidases"/>
    <property type="match status" value="1"/>
</dbReference>
<dbReference type="Gene3D" id="1.50.10.10">
    <property type="match status" value="1"/>
</dbReference>
<dbReference type="Gene3D" id="2.60.40.10">
    <property type="entry name" value="Immunoglobulins"/>
    <property type="match status" value="1"/>
</dbReference>